<evidence type="ECO:0000313" key="10">
    <source>
        <dbReference type="EMBL" id="KAK7270303.1"/>
    </source>
</evidence>
<dbReference type="CDD" id="cd08379">
    <property type="entry name" value="C2D_MCTP_PRT_plant"/>
    <property type="match status" value="1"/>
</dbReference>
<keyword evidence="3 8" id="KW-0812">Transmembrane</keyword>
<feature type="transmembrane region" description="Helical" evidence="8">
    <location>
        <begin position="760"/>
        <end position="789"/>
    </location>
</feature>
<gene>
    <name evidence="10" type="ORF">RIF29_23352</name>
</gene>
<dbReference type="InterPro" id="IPR047259">
    <property type="entry name" value="QUIRKY-like"/>
</dbReference>
<keyword evidence="4" id="KW-0677">Repeat</keyword>
<dbReference type="InterPro" id="IPR013583">
    <property type="entry name" value="MCTP_C"/>
</dbReference>
<accession>A0AAN9FEE5</accession>
<evidence type="ECO:0000259" key="9">
    <source>
        <dbReference type="PROSITE" id="PS50004"/>
    </source>
</evidence>
<dbReference type="Proteomes" id="UP001372338">
    <property type="component" value="Unassembled WGS sequence"/>
</dbReference>
<dbReference type="InterPro" id="IPR000008">
    <property type="entry name" value="C2_dom"/>
</dbReference>
<proteinExistence type="inferred from homology"/>
<evidence type="ECO:0000313" key="11">
    <source>
        <dbReference type="Proteomes" id="UP001372338"/>
    </source>
</evidence>
<dbReference type="PANTHER" id="PTHR31425:SF48">
    <property type="entry name" value="MULTIPLE C2 DOMAIN AND TRANSMEMBRANE REGION PROTEIN 10"/>
    <property type="match status" value="1"/>
</dbReference>
<dbReference type="Pfam" id="PF08372">
    <property type="entry name" value="PRT_C"/>
    <property type="match status" value="1"/>
</dbReference>
<dbReference type="GO" id="GO:0016020">
    <property type="term" value="C:membrane"/>
    <property type="evidence" value="ECO:0007669"/>
    <property type="project" value="UniProtKB-SubCell"/>
</dbReference>
<dbReference type="PROSITE" id="PS50004">
    <property type="entry name" value="C2"/>
    <property type="match status" value="3"/>
</dbReference>
<protein>
    <recommendedName>
        <fullName evidence="9">C2 domain-containing protein</fullName>
    </recommendedName>
</protein>
<dbReference type="SUPFAM" id="SSF49562">
    <property type="entry name" value="C2 domain (Calcium/lipid-binding domain, CaLB)"/>
    <property type="match status" value="3"/>
</dbReference>
<dbReference type="Pfam" id="PF00168">
    <property type="entry name" value="C2"/>
    <property type="match status" value="3"/>
</dbReference>
<dbReference type="PANTHER" id="PTHR31425">
    <property type="entry name" value="PHOSPHORIBOSYLANTHRANILATE TRANSFERASE ISOFORM 1"/>
    <property type="match status" value="1"/>
</dbReference>
<comment type="subcellular location">
    <subcellularLocation>
        <location evidence="1">Membrane</location>
        <topology evidence="1">Multi-pass membrane protein</topology>
    </subcellularLocation>
</comment>
<dbReference type="EMBL" id="JAYWIO010000004">
    <property type="protein sequence ID" value="KAK7270303.1"/>
    <property type="molecule type" value="Genomic_DNA"/>
</dbReference>
<keyword evidence="11" id="KW-1185">Reference proteome</keyword>
<dbReference type="InterPro" id="IPR047255">
    <property type="entry name" value="C2D_MCTP_PRT_plant"/>
</dbReference>
<evidence type="ECO:0000256" key="5">
    <source>
        <dbReference type="ARBA" id="ARBA00022837"/>
    </source>
</evidence>
<keyword evidence="5" id="KW-0106">Calcium</keyword>
<evidence type="ECO:0000256" key="3">
    <source>
        <dbReference type="ARBA" id="ARBA00022692"/>
    </source>
</evidence>
<dbReference type="AlphaFoldDB" id="A0AAN9FEE5"/>
<evidence type="ECO:0000256" key="1">
    <source>
        <dbReference type="ARBA" id="ARBA00004141"/>
    </source>
</evidence>
<name>A0AAN9FEE5_CROPI</name>
<evidence type="ECO:0000256" key="7">
    <source>
        <dbReference type="ARBA" id="ARBA00023136"/>
    </source>
</evidence>
<feature type="domain" description="C2" evidence="9">
    <location>
        <begin position="203"/>
        <end position="336"/>
    </location>
</feature>
<feature type="domain" description="C2" evidence="9">
    <location>
        <begin position="33"/>
        <end position="159"/>
    </location>
</feature>
<evidence type="ECO:0000256" key="4">
    <source>
        <dbReference type="ARBA" id="ARBA00022737"/>
    </source>
</evidence>
<evidence type="ECO:0000256" key="8">
    <source>
        <dbReference type="SAM" id="Phobius"/>
    </source>
</evidence>
<dbReference type="InterPro" id="IPR035892">
    <property type="entry name" value="C2_domain_sf"/>
</dbReference>
<reference evidence="10 11" key="1">
    <citation type="submission" date="2024-01" db="EMBL/GenBank/DDBJ databases">
        <title>The genomes of 5 underutilized Papilionoideae crops provide insights into root nodulation and disease resistanc.</title>
        <authorList>
            <person name="Yuan L."/>
        </authorList>
    </citation>
    <scope>NUCLEOTIDE SEQUENCE [LARGE SCALE GENOMIC DNA]</scope>
    <source>
        <strain evidence="10">ZHUSHIDOU_FW_LH</strain>
        <tissue evidence="10">Leaf</tissue>
    </source>
</reference>
<organism evidence="10 11">
    <name type="scientific">Crotalaria pallida</name>
    <name type="common">Smooth rattlebox</name>
    <name type="synonym">Crotalaria striata</name>
    <dbReference type="NCBI Taxonomy" id="3830"/>
    <lineage>
        <taxon>Eukaryota</taxon>
        <taxon>Viridiplantae</taxon>
        <taxon>Streptophyta</taxon>
        <taxon>Embryophyta</taxon>
        <taxon>Tracheophyta</taxon>
        <taxon>Spermatophyta</taxon>
        <taxon>Magnoliopsida</taxon>
        <taxon>eudicotyledons</taxon>
        <taxon>Gunneridae</taxon>
        <taxon>Pentapetalae</taxon>
        <taxon>rosids</taxon>
        <taxon>fabids</taxon>
        <taxon>Fabales</taxon>
        <taxon>Fabaceae</taxon>
        <taxon>Papilionoideae</taxon>
        <taxon>50 kb inversion clade</taxon>
        <taxon>genistoids sensu lato</taxon>
        <taxon>core genistoids</taxon>
        <taxon>Crotalarieae</taxon>
        <taxon>Crotalaria</taxon>
    </lineage>
</organism>
<comment type="similarity">
    <text evidence="2">Belongs to the MCTP family.</text>
</comment>
<keyword evidence="6 8" id="KW-1133">Transmembrane helix</keyword>
<feature type="domain" description="C2" evidence="9">
    <location>
        <begin position="386"/>
        <end position="515"/>
    </location>
</feature>
<comment type="caution">
    <text evidence="10">The sequence shown here is derived from an EMBL/GenBank/DDBJ whole genome shotgun (WGS) entry which is preliminary data.</text>
</comment>
<dbReference type="SMART" id="SM00239">
    <property type="entry name" value="C2"/>
    <property type="match status" value="3"/>
</dbReference>
<dbReference type="Gene3D" id="2.60.40.150">
    <property type="entry name" value="C2 domain"/>
    <property type="match status" value="3"/>
</dbReference>
<feature type="transmembrane region" description="Helical" evidence="8">
    <location>
        <begin position="647"/>
        <end position="674"/>
    </location>
</feature>
<evidence type="ECO:0000256" key="2">
    <source>
        <dbReference type="ARBA" id="ARBA00007923"/>
    </source>
</evidence>
<dbReference type="FunFam" id="2.60.40.150:FF:000090">
    <property type="entry name" value="C2 domain-containing protein"/>
    <property type="match status" value="1"/>
</dbReference>
<keyword evidence="7 8" id="KW-0472">Membrane</keyword>
<evidence type="ECO:0000256" key="6">
    <source>
        <dbReference type="ARBA" id="ARBA00022989"/>
    </source>
</evidence>
<sequence>MAASDGAGQSNGVSTEFFLKEISPRLGGASLKKDNKTCSSNNYDLVKRMKYLYVRVVKARGIASLFGGSGSGSGIELFAEVELGNNNYRGVTKMMSNAAEWDQVFAISEDGIQRSSSTVTITVKKRRQKKVTHIGGVLFYLNAVPLRVPPDSELEPQWYRMEDKNYSKTTTATATATGELMVSLWFGTQADESFAESLLNNVHPDVLSFTKSTVYIYPKLWCLRVSIIEARDIMPAHKGSQVVRFPRFSVTIQFGDRSLTTKVAAPSATRSFSNPCWDDEELLFLVAEPFDENDMLVSVEDQVEPRRNEIVAKLLLPMATIERRIDDEKQVNSRWFNLDCHFEDVDDDDDNNKKKVTMMSFVSRIHLRVSLDGGYNLLDEDTRYNCCDVNPVEKRFQKPLVIGVLEMGILSATGLLPMKRNERCSIHAYCVAKYEGKWFRTRTVVDSFNPEWNEQYAWEVNDPCTVVTIGVFHNHRIDDKKITTKNIGPQRDDRFGKIRIRLSTLENDRVYTHSYPLMMLFPPPYGLKKMGELQLAVRFSCTSVAKMLYKYTIPVLPKMHYVHPLSADQLERLRNESMNVVASRLSIVEPPLGKEVVEYMLDHKDSPSWSLRRSKAFTFRLLSLLSGVIAMVKWLESIRNWENSVYSTLFLIIFLTLVMLPEFILSTILFYLVFVGLWNYRYRPLHPLYFDTRLSHTHCHPDELEEEFDTFPTSNRNDIVRMRYDRMRTILGRLQTVMGDIATLVERFEALVSWRDPRATFLFLVCCLVAAVVCYVFPIRVVVALLGLFSSSPPRFRSKLTSSALNFYKRLPSKDDDLISEIMGRPACLDIEGLLIISILEDFQQSISLFV</sequence>